<reference evidence="2 3" key="1">
    <citation type="submission" date="2016-11" db="EMBL/GenBank/DDBJ databases">
        <authorList>
            <person name="Varghese N."/>
            <person name="Submissions S."/>
        </authorList>
    </citation>
    <scope>NUCLEOTIDE SEQUENCE [LARGE SCALE GENOMIC DNA]</scope>
    <source>
        <strain evidence="2 3">CGMCC 1.12174</strain>
        <strain evidence="1 4">DSM 26351</strain>
    </source>
</reference>
<dbReference type="STRING" id="1055723.SAMN05216293_1070"/>
<evidence type="ECO:0000313" key="3">
    <source>
        <dbReference type="Proteomes" id="UP000184031"/>
    </source>
</evidence>
<dbReference type="RefSeq" id="WP_177190021.1">
    <property type="nucleotide sequence ID" value="NZ_FOKU01000002.1"/>
</dbReference>
<keyword evidence="4" id="KW-1185">Reference proteome</keyword>
<dbReference type="AlphaFoldDB" id="A0A1M6SBS7"/>
<sequence length="230" mass="27208">MAQEYLLEWLDMLISTTLDPERTNVREMTPQQATELIQHIHKETATIKTKIKHRAFSLSREKHIRLFLQNHYVSIRILLKLVRERKENEPFQRKDIKQVHLVLQTSLEELILFLETWFARYLPMDGFANRRNRGKRGRKEPPTLKNREKIMCNLSTDQIALVLRAADELRILRARSLRSVFRTIAPHLSTPNRKDISFDAMRVNAYKAEDSDKKAAIGQLQHIIKKIQDY</sequence>
<dbReference type="Proteomes" id="UP000198940">
    <property type="component" value="Unassembled WGS sequence"/>
</dbReference>
<organism evidence="2 3">
    <name type="scientific">Flagellimonas taeanensis</name>
    <dbReference type="NCBI Taxonomy" id="1005926"/>
    <lineage>
        <taxon>Bacteria</taxon>
        <taxon>Pseudomonadati</taxon>
        <taxon>Bacteroidota</taxon>
        <taxon>Flavobacteriia</taxon>
        <taxon>Flavobacteriales</taxon>
        <taxon>Flavobacteriaceae</taxon>
        <taxon>Flagellimonas</taxon>
    </lineage>
</organism>
<gene>
    <name evidence="1" type="ORF">SAMN04487891_102391</name>
    <name evidence="2" type="ORF">SAMN05216293_1070</name>
</gene>
<evidence type="ECO:0000313" key="2">
    <source>
        <dbReference type="EMBL" id="SHK42170.1"/>
    </source>
</evidence>
<protein>
    <submittedName>
        <fullName evidence="2">Uncharacterized protein</fullName>
    </submittedName>
</protein>
<dbReference type="EMBL" id="FRAT01000002">
    <property type="protein sequence ID" value="SHK42170.1"/>
    <property type="molecule type" value="Genomic_DNA"/>
</dbReference>
<comment type="caution">
    <text evidence="2">The sequence shown here is derived from an EMBL/GenBank/DDBJ whole genome shotgun (WGS) entry which is preliminary data.</text>
</comment>
<evidence type="ECO:0000313" key="1">
    <source>
        <dbReference type="EMBL" id="SFB79789.1"/>
    </source>
</evidence>
<dbReference type="EMBL" id="FOKU01000002">
    <property type="protein sequence ID" value="SFB79789.1"/>
    <property type="molecule type" value="Genomic_DNA"/>
</dbReference>
<name>A0A1M6SBS7_9FLAO</name>
<accession>A0A1M6SBS7</accession>
<dbReference type="Proteomes" id="UP000184031">
    <property type="component" value="Unassembled WGS sequence"/>
</dbReference>
<evidence type="ECO:0000313" key="4">
    <source>
        <dbReference type="Proteomes" id="UP000198940"/>
    </source>
</evidence>
<proteinExistence type="predicted"/>